<feature type="domain" description="ER-bound oxygenase mpaB/mpaB'/Rubber oxygenase catalytic" evidence="1">
    <location>
        <begin position="36"/>
        <end position="272"/>
    </location>
</feature>
<protein>
    <submittedName>
        <fullName evidence="2">Oxygenase MpaB family protein</fullName>
        <ecNumber evidence="2">1.-.-.-</ecNumber>
    </submittedName>
</protein>
<dbReference type="InterPro" id="IPR018713">
    <property type="entry name" value="MPAB/Lcp_cat_dom"/>
</dbReference>
<gene>
    <name evidence="2" type="ORF">SM436_27275</name>
</gene>
<accession>A0ABV4R6A5</accession>
<evidence type="ECO:0000313" key="2">
    <source>
        <dbReference type="EMBL" id="MFA1557398.1"/>
    </source>
</evidence>
<evidence type="ECO:0000313" key="3">
    <source>
        <dbReference type="Proteomes" id="UP001569904"/>
    </source>
</evidence>
<keyword evidence="3" id="KW-1185">Reference proteome</keyword>
<proteinExistence type="predicted"/>
<dbReference type="EMBL" id="JAXCEH010000021">
    <property type="protein sequence ID" value="MFA1557398.1"/>
    <property type="molecule type" value="Genomic_DNA"/>
</dbReference>
<dbReference type="Proteomes" id="UP001569904">
    <property type="component" value="Unassembled WGS sequence"/>
</dbReference>
<dbReference type="RefSeq" id="WP_371944144.1">
    <property type="nucleotide sequence ID" value="NZ_JAXCEH010000021.1"/>
</dbReference>
<keyword evidence="2" id="KW-0560">Oxidoreductase</keyword>
<organism evidence="2 3">
    <name type="scientific">Actinomadura chokoriensis</name>
    <dbReference type="NCBI Taxonomy" id="454156"/>
    <lineage>
        <taxon>Bacteria</taxon>
        <taxon>Bacillati</taxon>
        <taxon>Actinomycetota</taxon>
        <taxon>Actinomycetes</taxon>
        <taxon>Streptosporangiales</taxon>
        <taxon>Thermomonosporaceae</taxon>
        <taxon>Actinomadura</taxon>
    </lineage>
</organism>
<dbReference type="PANTHER" id="PTHR36151:SF3">
    <property type="entry name" value="ER-BOUND OXYGENASE MPAB_MPAB'_RUBBER OXYGENASE CATALYTIC DOMAIN-CONTAINING PROTEIN"/>
    <property type="match status" value="1"/>
</dbReference>
<dbReference type="Pfam" id="PF09995">
    <property type="entry name" value="MPAB_Lcp_cat"/>
    <property type="match status" value="1"/>
</dbReference>
<dbReference type="EC" id="1.-.-.-" evidence="2"/>
<dbReference type="GO" id="GO:0016491">
    <property type="term" value="F:oxidoreductase activity"/>
    <property type="evidence" value="ECO:0007669"/>
    <property type="project" value="UniProtKB-KW"/>
</dbReference>
<sequence length="309" mass="34513">MTTPEPFTHPPAAPQTVRQAVPQAGSAPLGPESVLWRIAGDLRAAVPGGATGLLQLMYPPLGTAVAEESGFFEDPFGRIWRSVPQIWATIFEPDGADRARRIRDLHLGIKGVDATGRRFHALDPETFWWAHATFTWHMFRTAELFFPADALGPDDHERLYQETVTWYGRYGVSMRPVPPDYGSFQETFAAFCAERLAMTPPAARCIQIARTEGIGAVPFVPSFAIRMGRPVLRFLGTRIAIGCLPAPVREGLGIEWSPAEQRGFDRMATRIRIMARPLPRRVNQRTLLTAMRIIGAKTRSERYRPHLAE</sequence>
<comment type="caution">
    <text evidence="2">The sequence shown here is derived from an EMBL/GenBank/DDBJ whole genome shotgun (WGS) entry which is preliminary data.</text>
</comment>
<dbReference type="PANTHER" id="PTHR36151">
    <property type="entry name" value="BLR2777 PROTEIN"/>
    <property type="match status" value="1"/>
</dbReference>
<reference evidence="2 3" key="1">
    <citation type="submission" date="2023-11" db="EMBL/GenBank/DDBJ databases">
        <title>Actinomadura monticuli sp. nov., isolated from volcanic ash.</title>
        <authorList>
            <person name="Lee S.D."/>
            <person name="Yang H."/>
            <person name="Kim I.S."/>
        </authorList>
    </citation>
    <scope>NUCLEOTIDE SEQUENCE [LARGE SCALE GENOMIC DNA]</scope>
    <source>
        <strain evidence="2 3">DSM 45346</strain>
    </source>
</reference>
<name>A0ABV4R6A5_9ACTN</name>
<evidence type="ECO:0000259" key="1">
    <source>
        <dbReference type="Pfam" id="PF09995"/>
    </source>
</evidence>